<evidence type="ECO:0000256" key="3">
    <source>
        <dbReference type="ARBA" id="ARBA00022475"/>
    </source>
</evidence>
<dbReference type="RefSeq" id="WP_111592674.1">
    <property type="nucleotide sequence ID" value="NZ_QLMA01000004.1"/>
</dbReference>
<evidence type="ECO:0000313" key="10">
    <source>
        <dbReference type="Proteomes" id="UP000249819"/>
    </source>
</evidence>
<dbReference type="OrthoDB" id="5379144at2"/>
<feature type="transmembrane region" description="Helical" evidence="7">
    <location>
        <begin position="285"/>
        <end position="302"/>
    </location>
</feature>
<evidence type="ECO:0000256" key="2">
    <source>
        <dbReference type="ARBA" id="ARBA00022448"/>
    </source>
</evidence>
<name>A0A327W050_9BACT</name>
<dbReference type="EMBL" id="QLMA01000004">
    <property type="protein sequence ID" value="RAJ82132.1"/>
    <property type="molecule type" value="Genomic_DNA"/>
</dbReference>
<feature type="transmembrane region" description="Helical" evidence="7">
    <location>
        <begin position="308"/>
        <end position="335"/>
    </location>
</feature>
<feature type="transmembrane region" description="Helical" evidence="7">
    <location>
        <begin position="84"/>
        <end position="102"/>
    </location>
</feature>
<dbReference type="Proteomes" id="UP000249819">
    <property type="component" value="Unassembled WGS sequence"/>
</dbReference>
<accession>A0A327W050</accession>
<feature type="transmembrane region" description="Helical" evidence="7">
    <location>
        <begin position="58"/>
        <end position="78"/>
    </location>
</feature>
<dbReference type="PROSITE" id="PS50850">
    <property type="entry name" value="MFS"/>
    <property type="match status" value="1"/>
</dbReference>
<comment type="caution">
    <text evidence="9">The sequence shown here is derived from an EMBL/GenBank/DDBJ whole genome shotgun (WGS) entry which is preliminary data.</text>
</comment>
<feature type="transmembrane region" description="Helical" evidence="7">
    <location>
        <begin position="174"/>
        <end position="194"/>
    </location>
</feature>
<keyword evidence="10" id="KW-1185">Reference proteome</keyword>
<keyword evidence="6 7" id="KW-0472">Membrane</keyword>
<feature type="transmembrane region" description="Helical" evidence="7">
    <location>
        <begin position="219"/>
        <end position="244"/>
    </location>
</feature>
<dbReference type="GO" id="GO:0022857">
    <property type="term" value="F:transmembrane transporter activity"/>
    <property type="evidence" value="ECO:0007669"/>
    <property type="project" value="InterPro"/>
</dbReference>
<gene>
    <name evidence="9" type="ORF">CLV59_104357</name>
</gene>
<dbReference type="InterPro" id="IPR036259">
    <property type="entry name" value="MFS_trans_sf"/>
</dbReference>
<dbReference type="PANTHER" id="PTHR23517">
    <property type="entry name" value="RESISTANCE PROTEIN MDTM, PUTATIVE-RELATED-RELATED"/>
    <property type="match status" value="1"/>
</dbReference>
<protein>
    <submittedName>
        <fullName evidence="9">Putative MFS family arabinose efflux permease</fullName>
    </submittedName>
</protein>
<evidence type="ECO:0000256" key="4">
    <source>
        <dbReference type="ARBA" id="ARBA00022692"/>
    </source>
</evidence>
<dbReference type="SUPFAM" id="SSF103473">
    <property type="entry name" value="MFS general substrate transporter"/>
    <property type="match status" value="1"/>
</dbReference>
<comment type="subcellular location">
    <subcellularLocation>
        <location evidence="1">Cell membrane</location>
        <topology evidence="1">Multi-pass membrane protein</topology>
    </subcellularLocation>
</comment>
<evidence type="ECO:0000256" key="5">
    <source>
        <dbReference type="ARBA" id="ARBA00022989"/>
    </source>
</evidence>
<feature type="domain" description="Major facilitator superfamily (MFS) profile" evidence="8">
    <location>
        <begin position="21"/>
        <end position="400"/>
    </location>
</feature>
<feature type="transmembrane region" description="Helical" evidence="7">
    <location>
        <begin position="347"/>
        <end position="370"/>
    </location>
</feature>
<keyword evidence="2" id="KW-0813">Transport</keyword>
<proteinExistence type="predicted"/>
<dbReference type="CDD" id="cd17329">
    <property type="entry name" value="MFS_MdtH_MDR_like"/>
    <property type="match status" value="1"/>
</dbReference>
<evidence type="ECO:0000256" key="1">
    <source>
        <dbReference type="ARBA" id="ARBA00004651"/>
    </source>
</evidence>
<dbReference type="PANTHER" id="PTHR23517:SF2">
    <property type="entry name" value="MULTIDRUG RESISTANCE PROTEIN MDTH"/>
    <property type="match status" value="1"/>
</dbReference>
<keyword evidence="4 7" id="KW-0812">Transmembrane</keyword>
<evidence type="ECO:0000256" key="6">
    <source>
        <dbReference type="ARBA" id="ARBA00023136"/>
    </source>
</evidence>
<feature type="transmembrane region" description="Helical" evidence="7">
    <location>
        <begin position="376"/>
        <end position="395"/>
    </location>
</feature>
<feature type="transmembrane region" description="Helical" evidence="7">
    <location>
        <begin position="151"/>
        <end position="168"/>
    </location>
</feature>
<sequence length="405" mass="44661">MNPVQKTLSLYRNAYSGLSPATWWLSLILLINRSGTMVIPFMTVYLTQHLHFTIGQAGIVMACFGSGAIVGASLGGWLSDKIGFYQVQFWSLFSNGLLFILLGQMHTFPQICICVFALSSVGDAFRPANSIAIAAYSKPENRTRSYSLNRLAVNLGWSVGPAIGGILASFSYDLLFWADGATCITAAILMRVFLPPVPAPAKSHADKSSTKDGVWKDKIYIWFLGFAMLSAICLFQFSSIVPLYFKEVLHLEEWAIGLNMSVNGIMIAVIEMVMIYHLDGRMPNLLFIVRGALVVCLAYIFLSAMPAFWIVASVFMVIITFGEMLTLPFMNSFWIARSKDHNRGQYAALYTISYSVANIVSPTAGAFVVGHLGFRIWWGLTAFGCVLAATGFFFLQKKLDAAKNL</sequence>
<dbReference type="InterPro" id="IPR050171">
    <property type="entry name" value="MFS_Transporters"/>
</dbReference>
<dbReference type="AlphaFoldDB" id="A0A327W050"/>
<organism evidence="9 10">
    <name type="scientific">Chitinophaga dinghuensis</name>
    <dbReference type="NCBI Taxonomy" id="1539050"/>
    <lineage>
        <taxon>Bacteria</taxon>
        <taxon>Pseudomonadati</taxon>
        <taxon>Bacteroidota</taxon>
        <taxon>Chitinophagia</taxon>
        <taxon>Chitinophagales</taxon>
        <taxon>Chitinophagaceae</taxon>
        <taxon>Chitinophaga</taxon>
    </lineage>
</organism>
<keyword evidence="5 7" id="KW-1133">Transmembrane helix</keyword>
<dbReference type="Pfam" id="PF07690">
    <property type="entry name" value="MFS_1"/>
    <property type="match status" value="1"/>
</dbReference>
<feature type="transmembrane region" description="Helical" evidence="7">
    <location>
        <begin position="23"/>
        <end position="46"/>
    </location>
</feature>
<dbReference type="InterPro" id="IPR011701">
    <property type="entry name" value="MFS"/>
</dbReference>
<dbReference type="Gene3D" id="1.20.1250.20">
    <property type="entry name" value="MFS general substrate transporter like domains"/>
    <property type="match status" value="1"/>
</dbReference>
<evidence type="ECO:0000256" key="7">
    <source>
        <dbReference type="SAM" id="Phobius"/>
    </source>
</evidence>
<dbReference type="GO" id="GO:0005886">
    <property type="term" value="C:plasma membrane"/>
    <property type="evidence" value="ECO:0007669"/>
    <property type="project" value="UniProtKB-SubCell"/>
</dbReference>
<evidence type="ECO:0000259" key="8">
    <source>
        <dbReference type="PROSITE" id="PS50850"/>
    </source>
</evidence>
<reference evidence="9 10" key="1">
    <citation type="submission" date="2018-06" db="EMBL/GenBank/DDBJ databases">
        <title>Genomic Encyclopedia of Archaeal and Bacterial Type Strains, Phase II (KMG-II): from individual species to whole genera.</title>
        <authorList>
            <person name="Goeker M."/>
        </authorList>
    </citation>
    <scope>NUCLEOTIDE SEQUENCE [LARGE SCALE GENOMIC DNA]</scope>
    <source>
        <strain evidence="9 10">DSM 29821</strain>
    </source>
</reference>
<evidence type="ECO:0000313" key="9">
    <source>
        <dbReference type="EMBL" id="RAJ82132.1"/>
    </source>
</evidence>
<dbReference type="InterPro" id="IPR020846">
    <property type="entry name" value="MFS_dom"/>
</dbReference>
<feature type="transmembrane region" description="Helical" evidence="7">
    <location>
        <begin position="256"/>
        <end position="278"/>
    </location>
</feature>
<keyword evidence="3" id="KW-1003">Cell membrane</keyword>